<feature type="compositionally biased region" description="Low complexity" evidence="5">
    <location>
        <begin position="71"/>
        <end position="94"/>
    </location>
</feature>
<comment type="caution">
    <text evidence="7">The sequence shown here is derived from an EMBL/GenBank/DDBJ whole genome shotgun (WGS) entry which is preliminary data.</text>
</comment>
<dbReference type="Pfam" id="PF00364">
    <property type="entry name" value="Biotin_lipoyl"/>
    <property type="match status" value="1"/>
</dbReference>
<dbReference type="InterPro" id="IPR050709">
    <property type="entry name" value="Biotin_Carboxyl_Carrier/Decarb"/>
</dbReference>
<dbReference type="SUPFAM" id="SSF51230">
    <property type="entry name" value="Single hybrid motif"/>
    <property type="match status" value="1"/>
</dbReference>
<dbReference type="PANTHER" id="PTHR45266:SF3">
    <property type="entry name" value="OXALOACETATE DECARBOXYLASE ALPHA CHAIN"/>
    <property type="match status" value="1"/>
</dbReference>
<evidence type="ECO:0000313" key="8">
    <source>
        <dbReference type="Proteomes" id="UP001500975"/>
    </source>
</evidence>
<evidence type="ECO:0000256" key="2">
    <source>
        <dbReference type="ARBA" id="ARBA00017562"/>
    </source>
</evidence>
<evidence type="ECO:0000256" key="4">
    <source>
        <dbReference type="RuleBase" id="RU364072"/>
    </source>
</evidence>
<comment type="pathway">
    <text evidence="4">Lipid metabolism; fatty acid biosynthesis.</text>
</comment>
<dbReference type="RefSeq" id="WP_345539586.1">
    <property type="nucleotide sequence ID" value="NZ_BAABGJ010000058.1"/>
</dbReference>
<keyword evidence="4" id="KW-0444">Lipid biosynthesis</keyword>
<evidence type="ECO:0000256" key="1">
    <source>
        <dbReference type="ARBA" id="ARBA00003761"/>
    </source>
</evidence>
<dbReference type="CDD" id="cd06850">
    <property type="entry name" value="biotinyl_domain"/>
    <property type="match status" value="1"/>
</dbReference>
<keyword evidence="4" id="KW-0275">Fatty acid biosynthesis</keyword>
<evidence type="ECO:0000313" key="7">
    <source>
        <dbReference type="EMBL" id="GAA4349126.1"/>
    </source>
</evidence>
<evidence type="ECO:0000256" key="5">
    <source>
        <dbReference type="SAM" id="MobiDB-lite"/>
    </source>
</evidence>
<protein>
    <recommendedName>
        <fullName evidence="2 4">Biotin carboxyl carrier protein of acetyl-CoA carboxylase</fullName>
    </recommendedName>
</protein>
<dbReference type="InterPro" id="IPR001249">
    <property type="entry name" value="AcCoA_biotinCC"/>
</dbReference>
<evidence type="ECO:0000259" key="6">
    <source>
        <dbReference type="PROSITE" id="PS50968"/>
    </source>
</evidence>
<name>A0ABP8I114_9BURK</name>
<keyword evidence="3 4" id="KW-0092">Biotin</keyword>
<dbReference type="EMBL" id="BAABGJ010000058">
    <property type="protein sequence ID" value="GAA4349126.1"/>
    <property type="molecule type" value="Genomic_DNA"/>
</dbReference>
<accession>A0ABP8I114</accession>
<comment type="function">
    <text evidence="1 4">This protein is a component of the acetyl coenzyme A carboxylase complex; first, biotin carboxylase catalyzes the carboxylation of the carrier protein and then the transcarboxylase transfers the carboxyl group to form malonyl-CoA.</text>
</comment>
<proteinExistence type="predicted"/>
<evidence type="ECO:0000256" key="3">
    <source>
        <dbReference type="ARBA" id="ARBA00023267"/>
    </source>
</evidence>
<dbReference type="Gene3D" id="2.40.50.100">
    <property type="match status" value="1"/>
</dbReference>
<dbReference type="InterPro" id="IPR011053">
    <property type="entry name" value="Single_hybrid_motif"/>
</dbReference>
<dbReference type="InterPro" id="IPR000089">
    <property type="entry name" value="Biotin_lipoyl"/>
</dbReference>
<dbReference type="PROSITE" id="PS50968">
    <property type="entry name" value="BIOTINYL_LIPOYL"/>
    <property type="match status" value="1"/>
</dbReference>
<gene>
    <name evidence="7" type="ORF">GCM10023165_35620</name>
</gene>
<feature type="domain" description="Lipoyl-binding" evidence="6">
    <location>
        <begin position="103"/>
        <end position="179"/>
    </location>
</feature>
<dbReference type="PRINTS" id="PR01071">
    <property type="entry name" value="ACOABIOTINCC"/>
</dbReference>
<keyword evidence="4" id="KW-0276">Fatty acid metabolism</keyword>
<keyword evidence="4" id="KW-0443">Lipid metabolism</keyword>
<feature type="region of interest" description="Disordered" evidence="5">
    <location>
        <begin position="51"/>
        <end position="99"/>
    </location>
</feature>
<sequence>MKSIADLSQTEVERILDIVDRLNDIEVRLEVGDMKLHVRKFGDPSLACAGTSHFSPAQAPQPAQPAPMPAPQAAASAPPEQAAPARPAAKPAAASGTSAEAGLVDVRAPMLGRFYRASSPSEPAYVDVGSKVRAEDTIGVMEVMKLFNTVPAGVNGTVVEIVAENGSMVEHDAVLVRVRPE</sequence>
<reference evidence="8" key="1">
    <citation type="journal article" date="2019" name="Int. J. Syst. Evol. Microbiol.">
        <title>The Global Catalogue of Microorganisms (GCM) 10K type strain sequencing project: providing services to taxonomists for standard genome sequencing and annotation.</title>
        <authorList>
            <consortium name="The Broad Institute Genomics Platform"/>
            <consortium name="The Broad Institute Genome Sequencing Center for Infectious Disease"/>
            <person name="Wu L."/>
            <person name="Ma J."/>
        </authorList>
    </citation>
    <scope>NUCLEOTIDE SEQUENCE [LARGE SCALE GENOMIC DNA]</scope>
    <source>
        <strain evidence="8">JCM 17804</strain>
    </source>
</reference>
<dbReference type="PANTHER" id="PTHR45266">
    <property type="entry name" value="OXALOACETATE DECARBOXYLASE ALPHA CHAIN"/>
    <property type="match status" value="1"/>
</dbReference>
<organism evidence="7 8">
    <name type="scientific">Variovorax defluvii</name>
    <dbReference type="NCBI Taxonomy" id="913761"/>
    <lineage>
        <taxon>Bacteria</taxon>
        <taxon>Pseudomonadati</taxon>
        <taxon>Pseudomonadota</taxon>
        <taxon>Betaproteobacteria</taxon>
        <taxon>Burkholderiales</taxon>
        <taxon>Comamonadaceae</taxon>
        <taxon>Variovorax</taxon>
    </lineage>
</organism>
<keyword evidence="8" id="KW-1185">Reference proteome</keyword>
<dbReference type="Proteomes" id="UP001500975">
    <property type="component" value="Unassembled WGS sequence"/>
</dbReference>